<dbReference type="AlphaFoldDB" id="A0ABD2I3T5"/>
<dbReference type="InterPro" id="IPR017266">
    <property type="entry name" value="DOC_1/2"/>
</dbReference>
<accession>A0ABD2I3T5</accession>
<evidence type="ECO:0000313" key="6">
    <source>
        <dbReference type="Proteomes" id="UP001620645"/>
    </source>
</evidence>
<evidence type="ECO:0000256" key="1">
    <source>
        <dbReference type="ARBA" id="ARBA00004123"/>
    </source>
</evidence>
<keyword evidence="4" id="KW-0539">Nucleus</keyword>
<dbReference type="PANTHER" id="PTHR22607:SF3">
    <property type="entry name" value="CDK2-ASSOCIATED PROTEIN 1, ISOFORM B"/>
    <property type="match status" value="1"/>
</dbReference>
<gene>
    <name evidence="5" type="ORF">niasHS_013387</name>
</gene>
<keyword evidence="3" id="KW-0597">Phosphoprotein</keyword>
<proteinExistence type="inferred from homology"/>
<organism evidence="5 6">
    <name type="scientific">Heterodera schachtii</name>
    <name type="common">Sugarbeet cyst nematode worm</name>
    <name type="synonym">Tylenchus schachtii</name>
    <dbReference type="NCBI Taxonomy" id="97005"/>
    <lineage>
        <taxon>Eukaryota</taxon>
        <taxon>Metazoa</taxon>
        <taxon>Ecdysozoa</taxon>
        <taxon>Nematoda</taxon>
        <taxon>Chromadorea</taxon>
        <taxon>Rhabditida</taxon>
        <taxon>Tylenchina</taxon>
        <taxon>Tylenchomorpha</taxon>
        <taxon>Tylenchoidea</taxon>
        <taxon>Heteroderidae</taxon>
        <taxon>Heteroderinae</taxon>
        <taxon>Heterodera</taxon>
    </lineage>
</organism>
<sequence length="142" mass="15544">MESADEKPPPVVTSSGGSSAAAATAALAMQKIVQQHAATIANQVQQQQQQQQTVSSSAIAAPSVGTASLPQYHVSAPHQNMPGSKYQQLLLFIDELGRVIRPTYNANRNAQERLKRDIVQARLLVRECMAELEQQRKQQQQQ</sequence>
<comment type="caution">
    <text evidence="5">The sequence shown here is derived from an EMBL/GenBank/DDBJ whole genome shotgun (WGS) entry which is preliminary data.</text>
</comment>
<dbReference type="EMBL" id="JBICCN010000355">
    <property type="protein sequence ID" value="KAL3075164.1"/>
    <property type="molecule type" value="Genomic_DNA"/>
</dbReference>
<evidence type="ECO:0000313" key="5">
    <source>
        <dbReference type="EMBL" id="KAL3075164.1"/>
    </source>
</evidence>
<evidence type="ECO:0000256" key="3">
    <source>
        <dbReference type="ARBA" id="ARBA00022553"/>
    </source>
</evidence>
<keyword evidence="6" id="KW-1185">Reference proteome</keyword>
<reference evidence="5 6" key="1">
    <citation type="submission" date="2024-10" db="EMBL/GenBank/DDBJ databases">
        <authorList>
            <person name="Kim D."/>
        </authorList>
    </citation>
    <scope>NUCLEOTIDE SEQUENCE [LARGE SCALE GENOMIC DNA]</scope>
    <source>
        <strain evidence="5">Taebaek</strain>
    </source>
</reference>
<evidence type="ECO:0000256" key="2">
    <source>
        <dbReference type="ARBA" id="ARBA00008485"/>
    </source>
</evidence>
<comment type="similarity">
    <text evidence="2">Belongs to the CDK2AP family.</text>
</comment>
<dbReference type="Gene3D" id="6.10.140.1300">
    <property type="match status" value="1"/>
</dbReference>
<protein>
    <submittedName>
        <fullName evidence="5">Uncharacterized protein</fullName>
    </submittedName>
</protein>
<evidence type="ECO:0000256" key="4">
    <source>
        <dbReference type="ARBA" id="ARBA00023242"/>
    </source>
</evidence>
<dbReference type="PANTHER" id="PTHR22607">
    <property type="entry name" value="DELETED IN ORAL CANCER 1/CDK2-ASSOCIATED PROTEIN 1"/>
    <property type="match status" value="1"/>
</dbReference>
<dbReference type="Pfam" id="PF09806">
    <property type="entry name" value="CDK2AP"/>
    <property type="match status" value="1"/>
</dbReference>
<comment type="subcellular location">
    <subcellularLocation>
        <location evidence="1">Nucleus</location>
    </subcellularLocation>
</comment>
<dbReference type="GO" id="GO:0005634">
    <property type="term" value="C:nucleus"/>
    <property type="evidence" value="ECO:0007669"/>
    <property type="project" value="UniProtKB-SubCell"/>
</dbReference>
<dbReference type="Proteomes" id="UP001620645">
    <property type="component" value="Unassembled WGS sequence"/>
</dbReference>
<name>A0ABD2I3T5_HETSC</name>